<proteinExistence type="predicted"/>
<dbReference type="AlphaFoldDB" id="A0A0S8FW13"/>
<gene>
    <name evidence="1" type="ORF">AMJ83_01465</name>
</gene>
<sequence>MDAHVMLIEMLYMVHIKVRVLSKLHSIPHTALIDILYNTKGMAVLCSHKFDYFFYVIWLNRIASCFIASRCTAPLTPVDNLITFLSIAFNPYRLHQSMA</sequence>
<accession>A0A0S8FW13</accession>
<evidence type="ECO:0000313" key="2">
    <source>
        <dbReference type="Proteomes" id="UP000051373"/>
    </source>
</evidence>
<evidence type="ECO:0000313" key="1">
    <source>
        <dbReference type="EMBL" id="KPK64864.1"/>
    </source>
</evidence>
<dbReference type="Proteomes" id="UP000051373">
    <property type="component" value="Unassembled WGS sequence"/>
</dbReference>
<dbReference type="EMBL" id="LJUJ01000001">
    <property type="protein sequence ID" value="KPK64864.1"/>
    <property type="molecule type" value="Genomic_DNA"/>
</dbReference>
<protein>
    <submittedName>
        <fullName evidence="1">Uncharacterized protein</fullName>
    </submittedName>
</protein>
<name>A0A0S8FW13_UNCW3</name>
<comment type="caution">
    <text evidence="1">The sequence shown here is derived from an EMBL/GenBank/DDBJ whole genome shotgun (WGS) entry which is preliminary data.</text>
</comment>
<reference evidence="1 2" key="1">
    <citation type="journal article" date="2015" name="Microbiome">
        <title>Genomic resolution of linkages in carbon, nitrogen, and sulfur cycling among widespread estuary sediment bacteria.</title>
        <authorList>
            <person name="Baker B.J."/>
            <person name="Lazar C.S."/>
            <person name="Teske A.P."/>
            <person name="Dick G.J."/>
        </authorList>
    </citation>
    <scope>NUCLEOTIDE SEQUENCE [LARGE SCALE GENOMIC DNA]</scope>
    <source>
        <strain evidence="1">SM23_42</strain>
    </source>
</reference>
<organism evidence="1 2">
    <name type="scientific">candidate division WOR_3 bacterium SM23_42</name>
    <dbReference type="NCBI Taxonomy" id="1703779"/>
    <lineage>
        <taxon>Bacteria</taxon>
        <taxon>Bacteria division WOR-3</taxon>
    </lineage>
</organism>